<proteinExistence type="predicted"/>
<gene>
    <name evidence="3" type="ORF">DW070_10215</name>
    <name evidence="4" type="ORF">DW747_15240</name>
</gene>
<keyword evidence="2" id="KW-0472">Membrane</keyword>
<feature type="region of interest" description="Disordered" evidence="1">
    <location>
        <begin position="106"/>
        <end position="146"/>
    </location>
</feature>
<evidence type="ECO:0000313" key="3">
    <source>
        <dbReference type="EMBL" id="RGB79524.1"/>
    </source>
</evidence>
<comment type="caution">
    <text evidence="3">The sequence shown here is derived from an EMBL/GenBank/DDBJ whole genome shotgun (WGS) entry which is preliminary data.</text>
</comment>
<dbReference type="RefSeq" id="WP_117528557.1">
    <property type="nucleotide sequence ID" value="NZ_JAQCWV010000003.1"/>
</dbReference>
<reference evidence="5 6" key="1">
    <citation type="submission" date="2018-08" db="EMBL/GenBank/DDBJ databases">
        <title>A genome reference for cultivated species of the human gut microbiota.</title>
        <authorList>
            <person name="Zou Y."/>
            <person name="Xue W."/>
            <person name="Luo G."/>
        </authorList>
    </citation>
    <scope>NUCLEOTIDE SEQUENCE [LARGE SCALE GENOMIC DNA]</scope>
    <source>
        <strain evidence="3 5">AF45-17</strain>
        <strain evidence="4 6">AM28-39</strain>
    </source>
</reference>
<evidence type="ECO:0000256" key="1">
    <source>
        <dbReference type="SAM" id="MobiDB-lite"/>
    </source>
</evidence>
<protein>
    <submittedName>
        <fullName evidence="3">Stage III sporulation protein AG</fullName>
    </submittedName>
</protein>
<feature type="compositionally biased region" description="Low complexity" evidence="1">
    <location>
        <begin position="117"/>
        <end position="131"/>
    </location>
</feature>
<dbReference type="Proteomes" id="UP000260773">
    <property type="component" value="Unassembled WGS sequence"/>
</dbReference>
<dbReference type="EMBL" id="QVEP01000024">
    <property type="protein sequence ID" value="RGB79524.1"/>
    <property type="molecule type" value="Genomic_DNA"/>
</dbReference>
<dbReference type="Proteomes" id="UP000261231">
    <property type="component" value="Unassembled WGS sequence"/>
</dbReference>
<feature type="transmembrane region" description="Helical" evidence="2">
    <location>
        <begin position="25"/>
        <end position="43"/>
    </location>
</feature>
<keyword evidence="6" id="KW-1185">Reference proteome</keyword>
<dbReference type="AlphaFoldDB" id="A0A3E2TMH7"/>
<evidence type="ECO:0000313" key="5">
    <source>
        <dbReference type="Proteomes" id="UP000260773"/>
    </source>
</evidence>
<evidence type="ECO:0000313" key="4">
    <source>
        <dbReference type="EMBL" id="RGC43692.1"/>
    </source>
</evidence>
<keyword evidence="2" id="KW-1133">Transmembrane helix</keyword>
<keyword evidence="2" id="KW-0812">Transmembrane</keyword>
<name>A0A3E2TMH7_9FIRM</name>
<accession>A0A3E2TMH7</accession>
<feature type="compositionally biased region" description="Polar residues" evidence="1">
    <location>
        <begin position="132"/>
        <end position="146"/>
    </location>
</feature>
<dbReference type="OrthoDB" id="2061035at2"/>
<organism evidence="3 5">
    <name type="scientific">Coprococcus catus</name>
    <dbReference type="NCBI Taxonomy" id="116085"/>
    <lineage>
        <taxon>Bacteria</taxon>
        <taxon>Bacillati</taxon>
        <taxon>Bacillota</taxon>
        <taxon>Clostridia</taxon>
        <taxon>Lachnospirales</taxon>
        <taxon>Lachnospiraceae</taxon>
        <taxon>Coprococcus</taxon>
    </lineage>
</organism>
<evidence type="ECO:0000313" key="6">
    <source>
        <dbReference type="Proteomes" id="UP000261231"/>
    </source>
</evidence>
<sequence>MADFKAFWQRFKSGENGGKGQKDRFMLLALVGLLILVAVWPVGGKSGKTSGQTEASVEKKQETSYNYTDQYAAVMESRLKSMLESVEGAGEVKVMITLKNNGEQVVEKDRTYSENKTGQGEQSGQTTTNNNISRSESTVYSSSNGGSPYVVKQIEPEIEGVLVAAQGGGDETVVNEITYAVQVLFDVPVHKIKVVKMSSR</sequence>
<evidence type="ECO:0000256" key="2">
    <source>
        <dbReference type="SAM" id="Phobius"/>
    </source>
</evidence>
<dbReference type="EMBL" id="QVFD01000022">
    <property type="protein sequence ID" value="RGC43692.1"/>
    <property type="molecule type" value="Genomic_DNA"/>
</dbReference>